<dbReference type="PANTHER" id="PTHR34216:SF3">
    <property type="entry name" value="POLY-BETA-1,6-N-ACETYL-D-GLUCOSAMINE N-DEACETYLASE"/>
    <property type="match status" value="1"/>
</dbReference>
<dbReference type="InterPro" id="IPR011330">
    <property type="entry name" value="Glyco_hydro/deAcase_b/a-brl"/>
</dbReference>
<comment type="subcellular location">
    <subcellularLocation>
        <location evidence="1">Secreted</location>
    </subcellularLocation>
</comment>
<dbReference type="InterPro" id="IPR051398">
    <property type="entry name" value="Polysacch_Deacetylase"/>
</dbReference>
<dbReference type="SUPFAM" id="SSF88713">
    <property type="entry name" value="Glycoside hydrolase/deacetylase"/>
    <property type="match status" value="1"/>
</dbReference>
<dbReference type="Pfam" id="PF01522">
    <property type="entry name" value="Polysacc_deac_1"/>
    <property type="match status" value="1"/>
</dbReference>
<evidence type="ECO:0000256" key="1">
    <source>
        <dbReference type="ARBA" id="ARBA00004613"/>
    </source>
</evidence>
<dbReference type="EMBL" id="WMBC01000011">
    <property type="protein sequence ID" value="MTD62101.1"/>
    <property type="molecule type" value="Genomic_DNA"/>
</dbReference>
<evidence type="ECO:0000313" key="4">
    <source>
        <dbReference type="EMBL" id="MTD62101.1"/>
    </source>
</evidence>
<accession>A0A844GN46</accession>
<evidence type="ECO:0000256" key="2">
    <source>
        <dbReference type="ARBA" id="ARBA00022729"/>
    </source>
</evidence>
<dbReference type="GO" id="GO:0005576">
    <property type="term" value="C:extracellular region"/>
    <property type="evidence" value="ECO:0007669"/>
    <property type="project" value="UniProtKB-SubCell"/>
</dbReference>
<proteinExistence type="predicted"/>
<gene>
    <name evidence="4" type="ORF">GKZ57_12810</name>
</gene>
<dbReference type="InterPro" id="IPR002509">
    <property type="entry name" value="NODB_dom"/>
</dbReference>
<organism evidence="4 5">
    <name type="scientific">Blautia luti DSM 14534 = JCM 17040</name>
    <dbReference type="NCBI Taxonomy" id="649762"/>
    <lineage>
        <taxon>Bacteria</taxon>
        <taxon>Bacillati</taxon>
        <taxon>Bacillota</taxon>
        <taxon>Clostridia</taxon>
        <taxon>Lachnospirales</taxon>
        <taxon>Lachnospiraceae</taxon>
        <taxon>Blautia</taxon>
    </lineage>
</organism>
<feature type="domain" description="NodB homology" evidence="3">
    <location>
        <begin position="13"/>
        <end position="213"/>
    </location>
</feature>
<reference evidence="4 5" key="1">
    <citation type="submission" date="2019-11" db="EMBL/GenBank/DDBJ databases">
        <title>Draft genome sequence of Blautia luti DSM 14534T, isolated from human stool.</title>
        <authorList>
            <person name="Ortiz R."/>
            <person name="Melis-Arcos F."/>
            <person name="Covarrubias P."/>
            <person name="Cardenas J.P."/>
            <person name="Perez-Donoso J."/>
            <person name="Almonacid D."/>
        </authorList>
    </citation>
    <scope>NUCLEOTIDE SEQUENCE [LARGE SCALE GENOMIC DNA]</scope>
    <source>
        <strain evidence="4 5">DSM 14534</strain>
    </source>
</reference>
<keyword evidence="2" id="KW-0732">Signal</keyword>
<protein>
    <submittedName>
        <fullName evidence="4">Polysaccharide deacetylase family protein</fullName>
    </submittedName>
</protein>
<dbReference type="Gene3D" id="3.20.20.370">
    <property type="entry name" value="Glycoside hydrolase/deacetylase"/>
    <property type="match status" value="1"/>
</dbReference>
<evidence type="ECO:0000259" key="3">
    <source>
        <dbReference type="PROSITE" id="PS51677"/>
    </source>
</evidence>
<dbReference type="CDD" id="cd10967">
    <property type="entry name" value="CE4_GLA_like_6s"/>
    <property type="match status" value="1"/>
</dbReference>
<comment type="caution">
    <text evidence="4">The sequence shown here is derived from an EMBL/GenBank/DDBJ whole genome shotgun (WGS) entry which is preliminary data.</text>
</comment>
<sequence length="256" mass="30302">MKFELFYPQWKDRAVTFSYDDGQIFDRRLVDIFNKYNLKATFHLNSGTLDTEGFIKTQELKSLYQGHEIACHGVAHEYPTHLSQERLVQEFYQDRCSLERETGRIIRGCSYAFGEYDENVISTLKSLGFVYSRTVESTGGFRIPKDFMRWTPSCHHNDAFKDMAECFLDTPEYQKIPLLYVWGHSFEFDREQTWEKMEEFCKKISGHENVWYTTNIDYVNYMTAARNLIFNAECTQVENLSKIEIYCKINGECRII</sequence>
<dbReference type="Proteomes" id="UP000437824">
    <property type="component" value="Unassembled WGS sequence"/>
</dbReference>
<dbReference type="GO" id="GO:0016810">
    <property type="term" value="F:hydrolase activity, acting on carbon-nitrogen (but not peptide) bonds"/>
    <property type="evidence" value="ECO:0007669"/>
    <property type="project" value="InterPro"/>
</dbReference>
<name>A0A844GN46_9FIRM</name>
<dbReference type="AlphaFoldDB" id="A0A844GN46"/>
<dbReference type="PANTHER" id="PTHR34216">
    <property type="match status" value="1"/>
</dbReference>
<dbReference type="RefSeq" id="WP_154780692.1">
    <property type="nucleotide sequence ID" value="NZ_WMBC01000011.1"/>
</dbReference>
<evidence type="ECO:0000313" key="5">
    <source>
        <dbReference type="Proteomes" id="UP000437824"/>
    </source>
</evidence>
<dbReference type="PROSITE" id="PS51677">
    <property type="entry name" value="NODB"/>
    <property type="match status" value="1"/>
</dbReference>
<dbReference type="GO" id="GO:0005975">
    <property type="term" value="P:carbohydrate metabolic process"/>
    <property type="evidence" value="ECO:0007669"/>
    <property type="project" value="InterPro"/>
</dbReference>